<dbReference type="InterPro" id="IPR021359">
    <property type="entry name" value="DUF2812"/>
</dbReference>
<reference evidence="1" key="1">
    <citation type="submission" date="2023-07" db="EMBL/GenBank/DDBJ databases">
        <title>Ureibacillus sp. isolated from freshwater well.</title>
        <authorList>
            <person name="Kirdat K."/>
            <person name="Bhatt A."/>
            <person name="Teware R."/>
            <person name="Bhavsar Y."/>
            <person name="Yadav A."/>
        </authorList>
    </citation>
    <scope>NUCLEOTIDE SEQUENCE</scope>
    <source>
        <strain evidence="1">BA0131</strain>
    </source>
</reference>
<evidence type="ECO:0000313" key="2">
    <source>
        <dbReference type="Proteomes" id="UP001172743"/>
    </source>
</evidence>
<name>A0ABT8GNH9_9BACL</name>
<dbReference type="Proteomes" id="UP001172743">
    <property type="component" value="Unassembled WGS sequence"/>
</dbReference>
<dbReference type="Pfam" id="PF11193">
    <property type="entry name" value="DUF2812"/>
    <property type="match status" value="1"/>
</dbReference>
<dbReference type="RefSeq" id="WP_301136602.1">
    <property type="nucleotide sequence ID" value="NZ_JAUHTQ010000002.1"/>
</dbReference>
<keyword evidence="2" id="KW-1185">Reference proteome</keyword>
<proteinExistence type="predicted"/>
<dbReference type="EMBL" id="JAUHTQ010000002">
    <property type="protein sequence ID" value="MDN4492491.1"/>
    <property type="molecule type" value="Genomic_DNA"/>
</dbReference>
<evidence type="ECO:0000313" key="1">
    <source>
        <dbReference type="EMBL" id="MDN4492491.1"/>
    </source>
</evidence>
<protein>
    <submittedName>
        <fullName evidence="1">DUF2812 domain-containing protein</fullName>
    </submittedName>
</protein>
<gene>
    <name evidence="1" type="ORF">QYB95_02960</name>
</gene>
<organism evidence="1 2">
    <name type="scientific">Ureibacillus aquaedulcis</name>
    <dbReference type="NCBI Taxonomy" id="3058421"/>
    <lineage>
        <taxon>Bacteria</taxon>
        <taxon>Bacillati</taxon>
        <taxon>Bacillota</taxon>
        <taxon>Bacilli</taxon>
        <taxon>Bacillales</taxon>
        <taxon>Caryophanaceae</taxon>
        <taxon>Ureibacillus</taxon>
    </lineage>
</organism>
<sequence length="58" mass="6886">MRRTNYMMSGGLAFGEKRDLEKLKLKAKQGWHLKNLAFAGYRLEKSTQEDLQYSIDYR</sequence>
<accession>A0ABT8GNH9</accession>
<comment type="caution">
    <text evidence="1">The sequence shown here is derived from an EMBL/GenBank/DDBJ whole genome shotgun (WGS) entry which is preliminary data.</text>
</comment>